<accession>A0A0L8IBG5</accession>
<name>A0A0L8IBG5_OCTBM</name>
<protein>
    <submittedName>
        <fullName evidence="1">Uncharacterized protein</fullName>
    </submittedName>
</protein>
<dbReference type="EMBL" id="KQ416167">
    <property type="protein sequence ID" value="KOF98365.1"/>
    <property type="molecule type" value="Genomic_DNA"/>
</dbReference>
<reference evidence="1" key="1">
    <citation type="submission" date="2015-07" db="EMBL/GenBank/DDBJ databases">
        <title>MeaNS - Measles Nucleotide Surveillance Program.</title>
        <authorList>
            <person name="Tran T."/>
            <person name="Druce J."/>
        </authorList>
    </citation>
    <scope>NUCLEOTIDE SEQUENCE</scope>
    <source>
        <strain evidence="1">UCB-OBI-ISO-001</strain>
        <tissue evidence="1">Gonad</tissue>
    </source>
</reference>
<sequence>MRECIIFEITMLYMMYRRVCNEENIHKRHCLHVSSENIYKRHCLHVRSEPIPAQ</sequence>
<dbReference type="AlphaFoldDB" id="A0A0L8IBG5"/>
<evidence type="ECO:0000313" key="1">
    <source>
        <dbReference type="EMBL" id="KOF98365.1"/>
    </source>
</evidence>
<organism evidence="1">
    <name type="scientific">Octopus bimaculoides</name>
    <name type="common">California two-spotted octopus</name>
    <dbReference type="NCBI Taxonomy" id="37653"/>
    <lineage>
        <taxon>Eukaryota</taxon>
        <taxon>Metazoa</taxon>
        <taxon>Spiralia</taxon>
        <taxon>Lophotrochozoa</taxon>
        <taxon>Mollusca</taxon>
        <taxon>Cephalopoda</taxon>
        <taxon>Coleoidea</taxon>
        <taxon>Octopodiformes</taxon>
        <taxon>Octopoda</taxon>
        <taxon>Incirrata</taxon>
        <taxon>Octopodidae</taxon>
        <taxon>Octopus</taxon>
    </lineage>
</organism>
<gene>
    <name evidence="1" type="ORF">OCBIM_22025791mg</name>
</gene>
<proteinExistence type="predicted"/>